<keyword evidence="5" id="KW-0677">Repeat</keyword>
<comment type="subcellular location">
    <subcellularLocation>
        <location evidence="10">Membrane</location>
        <location evidence="10">Coated pit</location>
    </subcellularLocation>
    <subcellularLocation>
        <location evidence="1">Membrane</location>
        <topology evidence="1">Single-pass membrane protein</topology>
    </subcellularLocation>
</comment>
<dbReference type="SMART" id="SM00192">
    <property type="entry name" value="LDLa"/>
    <property type="match status" value="4"/>
</dbReference>
<keyword evidence="8 11" id="KW-1015">Disulfide bond</keyword>
<evidence type="ECO:0000256" key="4">
    <source>
        <dbReference type="ARBA" id="ARBA00022692"/>
    </source>
</evidence>
<gene>
    <name evidence="14" type="ORF">BaRGS_00032755</name>
</gene>
<feature type="domain" description="C-type lectin" evidence="13">
    <location>
        <begin position="732"/>
        <end position="868"/>
    </location>
</feature>
<dbReference type="InterPro" id="IPR002172">
    <property type="entry name" value="LDrepeatLR_classA_rpt"/>
</dbReference>
<dbReference type="CDD" id="cd00112">
    <property type="entry name" value="LDLa"/>
    <property type="match status" value="4"/>
</dbReference>
<evidence type="ECO:0000256" key="3">
    <source>
        <dbReference type="ARBA" id="ARBA00022583"/>
    </source>
</evidence>
<dbReference type="SUPFAM" id="SSF49854">
    <property type="entry name" value="Spermadhesin, CUB domain"/>
    <property type="match status" value="2"/>
</dbReference>
<dbReference type="CDD" id="cd00041">
    <property type="entry name" value="CUB"/>
    <property type="match status" value="1"/>
</dbReference>
<evidence type="ECO:0000256" key="12">
    <source>
        <dbReference type="SAM" id="SignalP"/>
    </source>
</evidence>
<evidence type="ECO:0000313" key="14">
    <source>
        <dbReference type="EMBL" id="KAK7475988.1"/>
    </source>
</evidence>
<feature type="disulfide bond" evidence="11">
    <location>
        <begin position="427"/>
        <end position="442"/>
    </location>
</feature>
<dbReference type="PRINTS" id="PR00261">
    <property type="entry name" value="LDLRECEPTOR"/>
</dbReference>
<protein>
    <recommendedName>
        <fullName evidence="13">C-type lectin domain-containing protein</fullName>
    </recommendedName>
</protein>
<feature type="disulfide bond" evidence="11">
    <location>
        <begin position="968"/>
        <end position="983"/>
    </location>
</feature>
<dbReference type="InterPro" id="IPR023415">
    <property type="entry name" value="LDLR_class-A_CS"/>
</dbReference>
<feature type="chain" id="PRO_5044889674" description="C-type lectin domain-containing protein" evidence="12">
    <location>
        <begin position="17"/>
        <end position="1085"/>
    </location>
</feature>
<keyword evidence="3" id="KW-0254">Endocytosis</keyword>
<feature type="disulfide bond" evidence="11">
    <location>
        <begin position="467"/>
        <end position="482"/>
    </location>
</feature>
<evidence type="ECO:0000256" key="8">
    <source>
        <dbReference type="ARBA" id="ARBA00023157"/>
    </source>
</evidence>
<dbReference type="GO" id="GO:0006897">
    <property type="term" value="P:endocytosis"/>
    <property type="evidence" value="ECO:0007669"/>
    <property type="project" value="UniProtKB-KW"/>
</dbReference>
<evidence type="ECO:0000256" key="5">
    <source>
        <dbReference type="ARBA" id="ARBA00022737"/>
    </source>
</evidence>
<evidence type="ECO:0000256" key="10">
    <source>
        <dbReference type="ARBA" id="ARBA00037878"/>
    </source>
</evidence>
<dbReference type="PANTHER" id="PTHR24270">
    <property type="entry name" value="LOW-DENSITY LIPOPROTEIN RECEPTOR-RELATED"/>
    <property type="match status" value="1"/>
</dbReference>
<dbReference type="InterPro" id="IPR000859">
    <property type="entry name" value="CUB_dom"/>
</dbReference>
<sequence>MNVVFCLLLVSGTVQGNGTFDLLNATSSLSGNVSFDLRNATSSVSQGLLAAVSTRATTFQPQEPQLEVIYLSPKEGYIQSPGWDGHTLHPSHMDSWARVDVPPDHEIMLSYPHLNLTGDADRCDLKQVSLLLYRLVNSTGRRERIFECKTSRRPGSRLYNDTSALLVHFTSKASDLRTGFRLYFTFHNQSAVPTLLENGLWNCSVPYWPDFRRHEPCDLSIDCDQGQDEVDCPYTSNVCGVGFIDAGGSCFQYAIIRKQSVTWNDLDYQCRRNGGRLASLNTPEKWQRMIEYRKEWQWADGTVAHYRSIIDNNIRPICSYFNRQDFPNLRITYCSVHYDSPHYICEFDVPPAEPPPTIRIANSPEWSAVINHTKCPDGHVTHEFLACDAKSACWATEHGACQAPMTQLPPSFTCADGVERVPYSLVCDYRPDCSDVSDEDFCIFPPCSLTEAFFCNNDQCVPRSQVCDGQEHCADGSDEGRCSEGPIWDKPLKTPPPPAIVDLDRTETLRNECRLSSVAAVCLLLLVTRAALGETTTNWLHNASLPHATITTQPQTPQLEVIYLSPKEGYIQSPGWDGHTPHPSPMDSWARVHVPPGHGLMLSYPRMNLTGPRDQCKWGEVTLTVYRIVNSTGFQEEEYRCTQFLRPGSSIYNDTSALLVHFTSQTSDPLTGFRMYFTFHNYSAFPQRLENGVWNCSVPYWPDFRHHEPCDLTLDCDQGQDEADCPYTSERCGVGFMDAGGSCFQYVISPVRNVVWNDIDYVCQQRGGRLANFNTPDKWNRIMEFLQLRKDVRPFVRIFVGLHSTPPSLPKMYRNEWQWTDGTIAFYRSIVDNGIRPICSYIFDKMYPEGLSVEFCSNKYIQPHFICEFQTARSQIAPVIMPAAAPNWTADSTCWATEDGACPAPLTPLPPSFTCADGVERVPYSLVCDYRPDCSDVSDEDFCIFPPCSLTEAFFCDTQQCIPRSLVCDGQDHCADGSDEGRCSKPPHWGLVVRTPPPPAVVDLDGTWNFTKTGQSMALMHLRALDLSRVPLLELDVSVLVHVPNLRVLNMSETGLDIIKDPGFRVLKQLRTLDLQGCPVSVFPR</sequence>
<dbReference type="InterPro" id="IPR035914">
    <property type="entry name" value="Sperma_CUB_dom_sf"/>
</dbReference>
<keyword evidence="15" id="KW-1185">Reference proteome</keyword>
<name>A0ABD0JLS7_9CAEN</name>
<dbReference type="CDD" id="cd00037">
    <property type="entry name" value="CLECT"/>
    <property type="match status" value="1"/>
</dbReference>
<evidence type="ECO:0000256" key="2">
    <source>
        <dbReference type="ARBA" id="ARBA00009939"/>
    </source>
</evidence>
<dbReference type="Pfam" id="PF00057">
    <property type="entry name" value="Ldl_recept_a"/>
    <property type="match status" value="4"/>
</dbReference>
<evidence type="ECO:0000313" key="15">
    <source>
        <dbReference type="Proteomes" id="UP001519460"/>
    </source>
</evidence>
<dbReference type="InterPro" id="IPR001611">
    <property type="entry name" value="Leu-rich_rpt"/>
</dbReference>
<feature type="disulfide bond" evidence="11">
    <location>
        <begin position="928"/>
        <end position="943"/>
    </location>
</feature>
<comment type="caution">
    <text evidence="11">Lacks conserved residue(s) required for the propagation of feature annotation.</text>
</comment>
<dbReference type="Pfam" id="PF13855">
    <property type="entry name" value="LRR_8"/>
    <property type="match status" value="1"/>
</dbReference>
<organism evidence="14 15">
    <name type="scientific">Batillaria attramentaria</name>
    <dbReference type="NCBI Taxonomy" id="370345"/>
    <lineage>
        <taxon>Eukaryota</taxon>
        <taxon>Metazoa</taxon>
        <taxon>Spiralia</taxon>
        <taxon>Lophotrochozoa</taxon>
        <taxon>Mollusca</taxon>
        <taxon>Gastropoda</taxon>
        <taxon>Caenogastropoda</taxon>
        <taxon>Sorbeoconcha</taxon>
        <taxon>Cerithioidea</taxon>
        <taxon>Batillariidae</taxon>
        <taxon>Batillaria</taxon>
    </lineage>
</organism>
<dbReference type="InterPro" id="IPR050685">
    <property type="entry name" value="LDLR"/>
</dbReference>
<keyword evidence="7" id="KW-0472">Membrane</keyword>
<evidence type="ECO:0000256" key="1">
    <source>
        <dbReference type="ARBA" id="ARBA00004167"/>
    </source>
</evidence>
<dbReference type="SUPFAM" id="SSF56436">
    <property type="entry name" value="C-type lectin-like"/>
    <property type="match status" value="2"/>
</dbReference>
<keyword evidence="9" id="KW-0168">Coated pit</keyword>
<dbReference type="InterPro" id="IPR016187">
    <property type="entry name" value="CTDL_fold"/>
</dbReference>
<proteinExistence type="inferred from homology"/>
<dbReference type="AlphaFoldDB" id="A0ABD0JLS7"/>
<evidence type="ECO:0000256" key="6">
    <source>
        <dbReference type="ARBA" id="ARBA00022989"/>
    </source>
</evidence>
<keyword evidence="12" id="KW-0732">Signal</keyword>
<dbReference type="InterPro" id="IPR036055">
    <property type="entry name" value="LDL_receptor-like_sf"/>
</dbReference>
<dbReference type="Proteomes" id="UP001519460">
    <property type="component" value="Unassembled WGS sequence"/>
</dbReference>
<dbReference type="EMBL" id="JACVVK020000388">
    <property type="protein sequence ID" value="KAK7475988.1"/>
    <property type="molecule type" value="Genomic_DNA"/>
</dbReference>
<accession>A0ABD0JLS7</accession>
<dbReference type="InterPro" id="IPR001304">
    <property type="entry name" value="C-type_lectin-like"/>
</dbReference>
<dbReference type="GO" id="GO:0005905">
    <property type="term" value="C:clathrin-coated pit"/>
    <property type="evidence" value="ECO:0007669"/>
    <property type="project" value="UniProtKB-KW"/>
</dbReference>
<feature type="disulfide bond" evidence="11">
    <location>
        <begin position="455"/>
        <end position="473"/>
    </location>
</feature>
<dbReference type="Gene3D" id="4.10.400.10">
    <property type="entry name" value="Low-density Lipoprotein Receptor"/>
    <property type="match status" value="4"/>
</dbReference>
<dbReference type="SMART" id="SM00034">
    <property type="entry name" value="CLECT"/>
    <property type="match status" value="2"/>
</dbReference>
<reference evidence="14 15" key="1">
    <citation type="journal article" date="2023" name="Sci. Data">
        <title>Genome assembly of the Korean intertidal mud-creeper Batillaria attramentaria.</title>
        <authorList>
            <person name="Patra A.K."/>
            <person name="Ho P.T."/>
            <person name="Jun S."/>
            <person name="Lee S.J."/>
            <person name="Kim Y."/>
            <person name="Won Y.J."/>
        </authorList>
    </citation>
    <scope>NUCLEOTIDE SEQUENCE [LARGE SCALE GENOMIC DNA]</scope>
    <source>
        <strain evidence="14">Wonlab-2016</strain>
    </source>
</reference>
<dbReference type="PROSITE" id="PS50068">
    <property type="entry name" value="LDLRA_2"/>
    <property type="match status" value="4"/>
</dbReference>
<dbReference type="InterPro" id="IPR032675">
    <property type="entry name" value="LRR_dom_sf"/>
</dbReference>
<dbReference type="InterPro" id="IPR016186">
    <property type="entry name" value="C-type_lectin-like/link_sf"/>
</dbReference>
<dbReference type="Gene3D" id="3.80.10.10">
    <property type="entry name" value="Ribonuclease Inhibitor"/>
    <property type="match status" value="1"/>
</dbReference>
<feature type="non-terminal residue" evidence="14">
    <location>
        <position position="1085"/>
    </location>
</feature>
<comment type="similarity">
    <text evidence="2">Belongs to the LDLR family.</text>
</comment>
<dbReference type="SUPFAM" id="SSF52058">
    <property type="entry name" value="L domain-like"/>
    <property type="match status" value="1"/>
</dbReference>
<comment type="caution">
    <text evidence="14">The sequence shown here is derived from an EMBL/GenBank/DDBJ whole genome shotgun (WGS) entry which is preliminary data.</text>
</comment>
<evidence type="ECO:0000256" key="7">
    <source>
        <dbReference type="ARBA" id="ARBA00023136"/>
    </source>
</evidence>
<feature type="signal peptide" evidence="12">
    <location>
        <begin position="1"/>
        <end position="16"/>
    </location>
</feature>
<evidence type="ECO:0000259" key="13">
    <source>
        <dbReference type="SMART" id="SM00034"/>
    </source>
</evidence>
<evidence type="ECO:0000256" key="11">
    <source>
        <dbReference type="PROSITE-ProRule" id="PRU00124"/>
    </source>
</evidence>
<dbReference type="SUPFAM" id="SSF57424">
    <property type="entry name" value="LDL receptor-like module"/>
    <property type="match status" value="4"/>
</dbReference>
<keyword evidence="4" id="KW-0812">Transmembrane</keyword>
<dbReference type="Gene3D" id="3.10.100.10">
    <property type="entry name" value="Mannose-Binding Protein A, subunit A"/>
    <property type="match status" value="2"/>
</dbReference>
<dbReference type="PANTHER" id="PTHR24270:SF62">
    <property type="entry name" value="LOW-DENSITY LIPOPROTEIN RECEPTOR-RELATED PROTEIN 2"/>
    <property type="match status" value="1"/>
</dbReference>
<feature type="disulfide bond" evidence="11">
    <location>
        <begin position="956"/>
        <end position="974"/>
    </location>
</feature>
<evidence type="ECO:0000256" key="9">
    <source>
        <dbReference type="ARBA" id="ARBA00023176"/>
    </source>
</evidence>
<dbReference type="PROSITE" id="PS01209">
    <property type="entry name" value="LDLRA_1"/>
    <property type="match status" value="2"/>
</dbReference>
<dbReference type="Gene3D" id="2.60.120.290">
    <property type="entry name" value="Spermadhesin, CUB domain"/>
    <property type="match status" value="2"/>
</dbReference>
<keyword evidence="6" id="KW-1133">Transmembrane helix</keyword>
<feature type="domain" description="C-type lectin" evidence="13">
    <location>
        <begin position="239"/>
        <end position="346"/>
    </location>
</feature>